<dbReference type="InterPro" id="IPR011576">
    <property type="entry name" value="Pyridox_Oxase_N"/>
</dbReference>
<name>A0A7V6DNY4_9BACT</name>
<dbReference type="Gene3D" id="2.30.110.10">
    <property type="entry name" value="Electron Transport, Fmn-binding Protein, Chain A"/>
    <property type="match status" value="1"/>
</dbReference>
<proteinExistence type="predicted"/>
<accession>A0A7V6DNY4</accession>
<gene>
    <name evidence="2" type="ORF">ENV52_02645</name>
</gene>
<dbReference type="SUPFAM" id="SSF50475">
    <property type="entry name" value="FMN-binding split barrel"/>
    <property type="match status" value="1"/>
</dbReference>
<dbReference type="EMBL" id="DTGR01000041">
    <property type="protein sequence ID" value="HHS28584.1"/>
    <property type="molecule type" value="Genomic_DNA"/>
</dbReference>
<dbReference type="InterPro" id="IPR012349">
    <property type="entry name" value="Split_barrel_FMN-bd"/>
</dbReference>
<organism evidence="2">
    <name type="scientific">Desulfobacca acetoxidans</name>
    <dbReference type="NCBI Taxonomy" id="60893"/>
    <lineage>
        <taxon>Bacteria</taxon>
        <taxon>Pseudomonadati</taxon>
        <taxon>Thermodesulfobacteriota</taxon>
        <taxon>Desulfobaccia</taxon>
        <taxon>Desulfobaccales</taxon>
        <taxon>Desulfobaccaceae</taxon>
        <taxon>Desulfobacca</taxon>
    </lineage>
</organism>
<reference evidence="2" key="1">
    <citation type="journal article" date="2020" name="mSystems">
        <title>Genome- and Community-Level Interaction Insights into Carbon Utilization and Element Cycling Functions of Hydrothermarchaeota in Hydrothermal Sediment.</title>
        <authorList>
            <person name="Zhou Z."/>
            <person name="Liu Y."/>
            <person name="Xu W."/>
            <person name="Pan J."/>
            <person name="Luo Z.H."/>
            <person name="Li M."/>
        </authorList>
    </citation>
    <scope>NUCLEOTIDE SEQUENCE [LARGE SCALE GENOMIC DNA]</scope>
    <source>
        <strain evidence="2">SpSt-767</strain>
    </source>
</reference>
<dbReference type="AlphaFoldDB" id="A0A7V6DNY4"/>
<sequence>MSLVKDLCATQRSAALATQEGGQPYLSLMAFAVTPDLATIIVATDRRTRKYANLTAEPRVALLIDNRSNIPADTEEAIAVTALGKAREVQLAEHEDFLRLFLDRHPHLKDFATSPASALIAVQVATYIVVQRFGEVQELSLA</sequence>
<evidence type="ECO:0000259" key="1">
    <source>
        <dbReference type="Pfam" id="PF01243"/>
    </source>
</evidence>
<comment type="caution">
    <text evidence="2">The sequence shown here is derived from an EMBL/GenBank/DDBJ whole genome shotgun (WGS) entry which is preliminary data.</text>
</comment>
<protein>
    <submittedName>
        <fullName evidence="2">Pyridoxamine 5'-phosphate oxidase family protein</fullName>
    </submittedName>
</protein>
<feature type="domain" description="Pyridoxamine 5'-phosphate oxidase N-terminal" evidence="1">
    <location>
        <begin position="4"/>
        <end position="126"/>
    </location>
</feature>
<evidence type="ECO:0000313" key="2">
    <source>
        <dbReference type="EMBL" id="HHS28584.1"/>
    </source>
</evidence>
<dbReference type="Pfam" id="PF01243">
    <property type="entry name" value="PNPOx_N"/>
    <property type="match status" value="1"/>
</dbReference>